<dbReference type="InterPro" id="IPR011006">
    <property type="entry name" value="CheY-like_superfamily"/>
</dbReference>
<gene>
    <name evidence="7" type="ORF">DFR76_109188</name>
</gene>
<keyword evidence="3" id="KW-0805">Transcription regulation</keyword>
<dbReference type="PIRSF" id="PIRSF036625">
    <property type="entry name" value="GAF_ANTAR"/>
    <property type="match status" value="1"/>
</dbReference>
<dbReference type="InterPro" id="IPR012074">
    <property type="entry name" value="GAF_ANTAR"/>
</dbReference>
<dbReference type="InterPro" id="IPR036388">
    <property type="entry name" value="WH-like_DNA-bd_sf"/>
</dbReference>
<dbReference type="GO" id="GO:0016301">
    <property type="term" value="F:kinase activity"/>
    <property type="evidence" value="ECO:0007669"/>
    <property type="project" value="UniProtKB-KW"/>
</dbReference>
<dbReference type="RefSeq" id="WP_082876261.1">
    <property type="nucleotide sequence ID" value="NZ_QQBC01000009.1"/>
</dbReference>
<dbReference type="SUPFAM" id="SSF52172">
    <property type="entry name" value="CheY-like"/>
    <property type="match status" value="1"/>
</dbReference>
<dbReference type="Gene3D" id="1.10.10.10">
    <property type="entry name" value="Winged helix-like DNA-binding domain superfamily/Winged helix DNA-binding domain"/>
    <property type="match status" value="1"/>
</dbReference>
<keyword evidence="4" id="KW-0804">Transcription</keyword>
<dbReference type="Pfam" id="PF03861">
    <property type="entry name" value="ANTAR"/>
    <property type="match status" value="1"/>
</dbReference>
<evidence type="ECO:0000256" key="4">
    <source>
        <dbReference type="ARBA" id="ARBA00023163"/>
    </source>
</evidence>
<dbReference type="AlphaFoldDB" id="A0A370HZF6"/>
<keyword evidence="8" id="KW-1185">Reference proteome</keyword>
<dbReference type="InterPro" id="IPR003018">
    <property type="entry name" value="GAF"/>
</dbReference>
<dbReference type="GO" id="GO:0003723">
    <property type="term" value="F:RNA binding"/>
    <property type="evidence" value="ECO:0007669"/>
    <property type="project" value="InterPro"/>
</dbReference>
<dbReference type="SUPFAM" id="SSF55781">
    <property type="entry name" value="GAF domain-like"/>
    <property type="match status" value="1"/>
</dbReference>
<dbReference type="EMBL" id="QQBC01000009">
    <property type="protein sequence ID" value="RDI63848.1"/>
    <property type="molecule type" value="Genomic_DNA"/>
</dbReference>
<organism evidence="7 8">
    <name type="scientific">Nocardia pseudobrasiliensis</name>
    <dbReference type="NCBI Taxonomy" id="45979"/>
    <lineage>
        <taxon>Bacteria</taxon>
        <taxon>Bacillati</taxon>
        <taxon>Actinomycetota</taxon>
        <taxon>Actinomycetes</taxon>
        <taxon>Mycobacteriales</taxon>
        <taxon>Nocardiaceae</taxon>
        <taxon>Nocardia</taxon>
    </lineage>
</organism>
<proteinExistence type="predicted"/>
<evidence type="ECO:0000256" key="5">
    <source>
        <dbReference type="SAM" id="MobiDB-lite"/>
    </source>
</evidence>
<feature type="domain" description="ANTAR" evidence="6">
    <location>
        <begin position="150"/>
        <end position="211"/>
    </location>
</feature>
<dbReference type="Proteomes" id="UP000254869">
    <property type="component" value="Unassembled WGS sequence"/>
</dbReference>
<dbReference type="STRING" id="1210086.GCA_001613105_05488"/>
<dbReference type="Gene3D" id="3.30.450.40">
    <property type="match status" value="1"/>
</dbReference>
<dbReference type="SMART" id="SM01012">
    <property type="entry name" value="ANTAR"/>
    <property type="match status" value="1"/>
</dbReference>
<evidence type="ECO:0000256" key="3">
    <source>
        <dbReference type="ARBA" id="ARBA00023015"/>
    </source>
</evidence>
<name>A0A370HZF6_9NOCA</name>
<keyword evidence="1" id="KW-0808">Transferase</keyword>
<dbReference type="InterPro" id="IPR005561">
    <property type="entry name" value="ANTAR"/>
</dbReference>
<reference evidence="7 8" key="1">
    <citation type="submission" date="2018-07" db="EMBL/GenBank/DDBJ databases">
        <title>Genomic Encyclopedia of Type Strains, Phase IV (KMG-IV): sequencing the most valuable type-strain genomes for metagenomic binning, comparative biology and taxonomic classification.</title>
        <authorList>
            <person name="Goeker M."/>
        </authorList>
    </citation>
    <scope>NUCLEOTIDE SEQUENCE [LARGE SCALE GENOMIC DNA]</scope>
    <source>
        <strain evidence="7 8">DSM 44290</strain>
    </source>
</reference>
<dbReference type="Pfam" id="PF13185">
    <property type="entry name" value="GAF_2"/>
    <property type="match status" value="1"/>
</dbReference>
<feature type="region of interest" description="Disordered" evidence="5">
    <location>
        <begin position="217"/>
        <end position="237"/>
    </location>
</feature>
<evidence type="ECO:0000259" key="6">
    <source>
        <dbReference type="PROSITE" id="PS50921"/>
    </source>
</evidence>
<evidence type="ECO:0000256" key="1">
    <source>
        <dbReference type="ARBA" id="ARBA00022679"/>
    </source>
</evidence>
<comment type="caution">
    <text evidence="7">The sequence shown here is derived from an EMBL/GenBank/DDBJ whole genome shotgun (WGS) entry which is preliminary data.</text>
</comment>
<accession>A0A370HZF6</accession>
<dbReference type="InterPro" id="IPR029016">
    <property type="entry name" value="GAF-like_dom_sf"/>
</dbReference>
<evidence type="ECO:0000256" key="2">
    <source>
        <dbReference type="ARBA" id="ARBA00022777"/>
    </source>
</evidence>
<protein>
    <submittedName>
        <fullName evidence="7">GAF domain-containing protein</fullName>
    </submittedName>
</protein>
<keyword evidence="2" id="KW-0418">Kinase</keyword>
<dbReference type="PROSITE" id="PS50921">
    <property type="entry name" value="ANTAR"/>
    <property type="match status" value="1"/>
</dbReference>
<sequence length="237" mass="25410">MVLSTPDLEGSLREVADITSRMLPEHPMVAITLRRDGDAITVASTGPHATLIDELQRGQGLGPCLEALHTATPVAVTDMSTETRWGAYPARMLAQGIHSVHSQPLLVDDAAVGTLNLYSPRPETFGPAALRAIMLTSAHTAILLSAAINSARQAELTAQLRSALASRSIIDQALGITMAQRHCDRDAAFEVLRAASQRENVKLVVVAAQVIRAVTGNDPTPPHFNVPTRPKRVRRNS</sequence>
<evidence type="ECO:0000313" key="8">
    <source>
        <dbReference type="Proteomes" id="UP000254869"/>
    </source>
</evidence>
<evidence type="ECO:0000313" key="7">
    <source>
        <dbReference type="EMBL" id="RDI63848.1"/>
    </source>
</evidence>